<sequence length="67" mass="7362">MAIQHGFESDVSRIDLVRLHVHAEPLKQLLGMEGVRHSMSDRTPLTVRLYTHAGSGKVDIGVTPDDA</sequence>
<proteinExistence type="predicted"/>
<accession>A0A9Q0DE01</accession>
<organism evidence="1 2">
    <name type="scientific">Muraenolepis orangiensis</name>
    <name type="common">Patagonian moray cod</name>
    <dbReference type="NCBI Taxonomy" id="630683"/>
    <lineage>
        <taxon>Eukaryota</taxon>
        <taxon>Metazoa</taxon>
        <taxon>Chordata</taxon>
        <taxon>Craniata</taxon>
        <taxon>Vertebrata</taxon>
        <taxon>Euteleostomi</taxon>
        <taxon>Actinopterygii</taxon>
        <taxon>Neopterygii</taxon>
        <taxon>Teleostei</taxon>
        <taxon>Neoteleostei</taxon>
        <taxon>Acanthomorphata</taxon>
        <taxon>Zeiogadaria</taxon>
        <taxon>Gadariae</taxon>
        <taxon>Gadiformes</taxon>
        <taxon>Muraenolepidoidei</taxon>
        <taxon>Muraenolepididae</taxon>
        <taxon>Muraenolepis</taxon>
    </lineage>
</organism>
<dbReference type="AlphaFoldDB" id="A0A9Q0DE01"/>
<name>A0A9Q0DE01_9TELE</name>
<evidence type="ECO:0000313" key="1">
    <source>
        <dbReference type="EMBL" id="KAJ3586679.1"/>
    </source>
</evidence>
<protein>
    <submittedName>
        <fullName evidence="1">Uncharacterized protein</fullName>
    </submittedName>
</protein>
<keyword evidence="2" id="KW-1185">Reference proteome</keyword>
<gene>
    <name evidence="1" type="ORF">NHX12_013075</name>
</gene>
<evidence type="ECO:0000313" key="2">
    <source>
        <dbReference type="Proteomes" id="UP001148018"/>
    </source>
</evidence>
<comment type="caution">
    <text evidence="1">The sequence shown here is derived from an EMBL/GenBank/DDBJ whole genome shotgun (WGS) entry which is preliminary data.</text>
</comment>
<dbReference type="Proteomes" id="UP001148018">
    <property type="component" value="Unassembled WGS sequence"/>
</dbReference>
<dbReference type="EMBL" id="JANIIK010000117">
    <property type="protein sequence ID" value="KAJ3586679.1"/>
    <property type="molecule type" value="Genomic_DNA"/>
</dbReference>
<reference evidence="1" key="1">
    <citation type="submission" date="2022-07" db="EMBL/GenBank/DDBJ databases">
        <title>Chromosome-level genome of Muraenolepis orangiensis.</title>
        <authorList>
            <person name="Kim J."/>
        </authorList>
    </citation>
    <scope>NUCLEOTIDE SEQUENCE</scope>
    <source>
        <strain evidence="1">KU_S4_2022</strain>
        <tissue evidence="1">Muscle</tissue>
    </source>
</reference>